<dbReference type="InterPro" id="IPR034151">
    <property type="entry name" value="TOPRIM_DnaG_bac"/>
</dbReference>
<feature type="domain" description="Toprim" evidence="14">
    <location>
        <begin position="261"/>
        <end position="342"/>
    </location>
</feature>
<dbReference type="InterPro" id="IPR006171">
    <property type="entry name" value="TOPRIM_dom"/>
</dbReference>
<gene>
    <name evidence="12" type="primary">dnaG</name>
    <name evidence="15" type="ORF">EV672_103121</name>
</gene>
<keyword evidence="6 12" id="KW-0479">Metal-binding</keyword>
<evidence type="ECO:0000256" key="7">
    <source>
        <dbReference type="ARBA" id="ARBA00022771"/>
    </source>
</evidence>
<dbReference type="Pfam" id="PF13155">
    <property type="entry name" value="Toprim_2"/>
    <property type="match status" value="1"/>
</dbReference>
<dbReference type="FunFam" id="3.90.580.10:FF:000001">
    <property type="entry name" value="DNA primase"/>
    <property type="match status" value="1"/>
</dbReference>
<keyword evidence="10 12" id="KW-0238">DNA-binding</keyword>
<dbReference type="SUPFAM" id="SSF56731">
    <property type="entry name" value="DNA primase core"/>
    <property type="match status" value="1"/>
</dbReference>
<proteinExistence type="inferred from homology"/>
<keyword evidence="7 12" id="KW-0863">Zinc-finger</keyword>
<keyword evidence="11 12" id="KW-0804">Transcription</keyword>
<dbReference type="InterPro" id="IPR006295">
    <property type="entry name" value="DNA_primase_DnaG"/>
</dbReference>
<dbReference type="InterPro" id="IPR030846">
    <property type="entry name" value="DnaG_bac"/>
</dbReference>
<dbReference type="GO" id="GO:0003899">
    <property type="term" value="F:DNA-directed RNA polymerase activity"/>
    <property type="evidence" value="ECO:0007669"/>
    <property type="project" value="UniProtKB-UniRule"/>
</dbReference>
<dbReference type="Pfam" id="PF08275">
    <property type="entry name" value="DNAG_N"/>
    <property type="match status" value="1"/>
</dbReference>
<dbReference type="Gene3D" id="1.20.50.20">
    <property type="entry name" value="DnaG, RNA polymerase domain, helical bundle"/>
    <property type="match status" value="1"/>
</dbReference>
<name>A0A4R6REE1_9BURK</name>
<evidence type="ECO:0000313" key="15">
    <source>
        <dbReference type="EMBL" id="TDP84552.1"/>
    </source>
</evidence>
<evidence type="ECO:0000256" key="12">
    <source>
        <dbReference type="HAMAP-Rule" id="MF_00974"/>
    </source>
</evidence>
<comment type="similarity">
    <text evidence="12">Belongs to the DnaG primase family.</text>
</comment>
<keyword evidence="9" id="KW-0460">Magnesium</keyword>
<dbReference type="CDD" id="cd03364">
    <property type="entry name" value="TOPRIM_DnaG_primases"/>
    <property type="match status" value="1"/>
</dbReference>
<dbReference type="GO" id="GO:0006269">
    <property type="term" value="P:DNA replication, synthesis of primer"/>
    <property type="evidence" value="ECO:0007669"/>
    <property type="project" value="UniProtKB-UniRule"/>
</dbReference>
<dbReference type="HAMAP" id="MF_00974">
    <property type="entry name" value="DNA_primase_DnaG"/>
    <property type="match status" value="1"/>
</dbReference>
<dbReference type="AlphaFoldDB" id="A0A4R6REE1"/>
<dbReference type="Pfam" id="PF01807">
    <property type="entry name" value="Zn_ribbon_DnaG"/>
    <property type="match status" value="1"/>
</dbReference>
<keyword evidence="5 12" id="KW-0235">DNA replication</keyword>
<dbReference type="GO" id="GO:0008270">
    <property type="term" value="F:zinc ion binding"/>
    <property type="evidence" value="ECO:0007669"/>
    <property type="project" value="UniProtKB-UniRule"/>
</dbReference>
<dbReference type="EMBL" id="SNXW01000003">
    <property type="protein sequence ID" value="TDP84552.1"/>
    <property type="molecule type" value="Genomic_DNA"/>
</dbReference>
<evidence type="ECO:0000256" key="11">
    <source>
        <dbReference type="ARBA" id="ARBA00023163"/>
    </source>
</evidence>
<comment type="caution">
    <text evidence="15">The sequence shown here is derived from an EMBL/GenBank/DDBJ whole genome shotgun (WGS) entry which is preliminary data.</text>
</comment>
<keyword evidence="2 12" id="KW-0639">Primosome</keyword>
<organism evidence="15 16">
    <name type="scientific">Aquabacterium commune</name>
    <dbReference type="NCBI Taxonomy" id="70586"/>
    <lineage>
        <taxon>Bacteria</taxon>
        <taxon>Pseudomonadati</taxon>
        <taxon>Pseudomonadota</taxon>
        <taxon>Betaproteobacteria</taxon>
        <taxon>Burkholderiales</taxon>
        <taxon>Aquabacterium</taxon>
    </lineage>
</organism>
<keyword evidence="1 12" id="KW-0240">DNA-directed RNA polymerase</keyword>
<reference evidence="15 16" key="1">
    <citation type="submission" date="2019-03" db="EMBL/GenBank/DDBJ databases">
        <title>Genomic Encyclopedia of Type Strains, Phase IV (KMG-IV): sequencing the most valuable type-strain genomes for metagenomic binning, comparative biology and taxonomic classification.</title>
        <authorList>
            <person name="Goeker M."/>
        </authorList>
    </citation>
    <scope>NUCLEOTIDE SEQUENCE [LARGE SCALE GENOMIC DNA]</scope>
    <source>
        <strain evidence="15 16">DSM 11901</strain>
    </source>
</reference>
<evidence type="ECO:0000256" key="10">
    <source>
        <dbReference type="ARBA" id="ARBA00023125"/>
    </source>
</evidence>
<dbReference type="Gene3D" id="3.90.980.10">
    <property type="entry name" value="DNA primase, catalytic core, N-terminal domain"/>
    <property type="match status" value="1"/>
</dbReference>
<dbReference type="GO" id="GO:0005737">
    <property type="term" value="C:cytoplasm"/>
    <property type="evidence" value="ECO:0007669"/>
    <property type="project" value="TreeGrafter"/>
</dbReference>
<dbReference type="InterPro" id="IPR036977">
    <property type="entry name" value="DNA_primase_Znf_CHC2"/>
</dbReference>
<feature type="region of interest" description="Disordered" evidence="13">
    <location>
        <begin position="431"/>
        <end position="553"/>
    </location>
</feature>
<evidence type="ECO:0000256" key="6">
    <source>
        <dbReference type="ARBA" id="ARBA00022723"/>
    </source>
</evidence>
<comment type="domain">
    <text evidence="12">Contains an N-terminal zinc-binding domain, a central core domain that contains the primase activity, and a C-terminal DnaB-binding domain.</text>
</comment>
<feature type="compositionally biased region" description="Basic and acidic residues" evidence="13">
    <location>
        <begin position="431"/>
        <end position="451"/>
    </location>
</feature>
<dbReference type="OrthoDB" id="9803773at2"/>
<dbReference type="SUPFAM" id="SSF57783">
    <property type="entry name" value="Zinc beta-ribbon"/>
    <property type="match status" value="1"/>
</dbReference>
<comment type="catalytic activity">
    <reaction evidence="12">
        <text>ssDNA + n NTP = ssDNA/pppN(pN)n-1 hybrid + (n-1) diphosphate.</text>
        <dbReference type="EC" id="2.7.7.101"/>
    </reaction>
</comment>
<dbReference type="SMART" id="SM00400">
    <property type="entry name" value="ZnF_CHCC"/>
    <property type="match status" value="1"/>
</dbReference>
<dbReference type="InterPro" id="IPR002694">
    <property type="entry name" value="Znf_CHC2"/>
</dbReference>
<dbReference type="Gene3D" id="3.40.1360.10">
    <property type="match status" value="1"/>
</dbReference>
<comment type="function">
    <text evidence="12">RNA polymerase that catalyzes the synthesis of short RNA molecules used as primers for DNA polymerase during DNA replication.</text>
</comment>
<evidence type="ECO:0000313" key="16">
    <source>
        <dbReference type="Proteomes" id="UP000294593"/>
    </source>
</evidence>
<dbReference type="NCBIfam" id="TIGR01391">
    <property type="entry name" value="dnaG"/>
    <property type="match status" value="1"/>
</dbReference>
<dbReference type="InterPro" id="IPR037068">
    <property type="entry name" value="DNA_primase_core_N_sf"/>
</dbReference>
<evidence type="ECO:0000256" key="8">
    <source>
        <dbReference type="ARBA" id="ARBA00022833"/>
    </source>
</evidence>
<comment type="subunit">
    <text evidence="12">Monomer. Interacts with DnaB.</text>
</comment>
<evidence type="ECO:0000256" key="5">
    <source>
        <dbReference type="ARBA" id="ARBA00022705"/>
    </source>
</evidence>
<accession>A0A4R6REE1</accession>
<keyword evidence="16" id="KW-1185">Reference proteome</keyword>
<dbReference type="InterPro" id="IPR013264">
    <property type="entry name" value="DNAG_N"/>
</dbReference>
<dbReference type="PANTHER" id="PTHR30313:SF2">
    <property type="entry name" value="DNA PRIMASE"/>
    <property type="match status" value="1"/>
</dbReference>
<dbReference type="GO" id="GO:0003677">
    <property type="term" value="F:DNA binding"/>
    <property type="evidence" value="ECO:0007669"/>
    <property type="project" value="UniProtKB-KW"/>
</dbReference>
<dbReference type="GO" id="GO:1990077">
    <property type="term" value="C:primosome complex"/>
    <property type="evidence" value="ECO:0007669"/>
    <property type="project" value="UniProtKB-KW"/>
</dbReference>
<dbReference type="RefSeq" id="WP_133607637.1">
    <property type="nucleotide sequence ID" value="NZ_SNXW01000003.1"/>
</dbReference>
<dbReference type="EC" id="2.7.7.101" evidence="12"/>
<dbReference type="Gene3D" id="3.90.580.10">
    <property type="entry name" value="Zinc finger, CHC2-type domain"/>
    <property type="match status" value="1"/>
</dbReference>
<dbReference type="PANTHER" id="PTHR30313">
    <property type="entry name" value="DNA PRIMASE"/>
    <property type="match status" value="1"/>
</dbReference>
<feature type="zinc finger region" description="CHC2-type" evidence="12">
    <location>
        <begin position="37"/>
        <end position="61"/>
    </location>
</feature>
<evidence type="ECO:0000256" key="2">
    <source>
        <dbReference type="ARBA" id="ARBA00022515"/>
    </source>
</evidence>
<protein>
    <recommendedName>
        <fullName evidence="12">DNA primase</fullName>
        <ecNumber evidence="12">2.7.7.101</ecNumber>
    </recommendedName>
</protein>
<dbReference type="InterPro" id="IPR019475">
    <property type="entry name" value="DNA_primase_DnaB-bd"/>
</dbReference>
<dbReference type="InterPro" id="IPR050219">
    <property type="entry name" value="DnaG_primase"/>
</dbReference>
<sequence>MIPPSFIQDLLARTDIADVVGKYVTLKKAGINYKGLCPFHGEKSPSFIVSPSRQTYHCFGCGVHGNAVGFIMEFGGMGFVDAVKDLAQMQGMPVPDDNLRPEERERQKQVKARQLALTDVMAQATKHWKQQLKKSPRAVAYLKGRGLTGEIAAHFALGYAPDSWRGLASAFPDYNEPLLVESGLVIAHEAEGDNEAKRYDRFRDRIMFPIRNPQGEVIGFGGRVLDKGEPKYLNSPETPVFVKGRELYGLYEGRAALRNKGYAIVTEGYMDVVALAQWGFGNAVATLGTACSHEHVQKLFRFTEHIVFSFDGDAAGRRAAGRALEAALPFATDTRRLSFLFLPAEHDPDSYIREHGAEGFEACVKKAVPLSRQLIEHASADCDLDSAEGRARLLTQAIPLIAQLPEGALRGLIADDLAQTARTAAEEVRRRLDERLTERQQAAERGTERGPGRRPGQHGAQTAHGDGGHPGPDGIPTFEPDGHDASGASSEPFWEPESAYGADPYAGQSTDWKSKGKWQGKWQDKGEGKWQGKGGAGGRWQSRGRVPERRPLPRTATPLDRIVWVLVSHSAAWEQLPVAAHDLLCDQPAPYGLFFRWLDRLVHDQGALSGDEVLVQMRATAADASNPPGAAPHPGDDGDAALADLAQRIQRLHDIDTLPDPVADLIQLVRPLELDALREELDLLLQSGELSDAAEARKLELLRLTRDLKLEISQGRPISGR</sequence>
<keyword evidence="8 12" id="KW-0862">Zinc</keyword>
<evidence type="ECO:0000256" key="13">
    <source>
        <dbReference type="SAM" id="MobiDB-lite"/>
    </source>
</evidence>
<comment type="cofactor">
    <cofactor evidence="12">
        <name>Zn(2+)</name>
        <dbReference type="ChEBI" id="CHEBI:29105"/>
    </cofactor>
    <text evidence="12">Binds 1 zinc ion per monomer.</text>
</comment>
<dbReference type="SMART" id="SM00493">
    <property type="entry name" value="TOPRIM"/>
    <property type="match status" value="1"/>
</dbReference>
<evidence type="ECO:0000256" key="4">
    <source>
        <dbReference type="ARBA" id="ARBA00022695"/>
    </source>
</evidence>
<evidence type="ECO:0000256" key="3">
    <source>
        <dbReference type="ARBA" id="ARBA00022679"/>
    </source>
</evidence>
<evidence type="ECO:0000259" key="14">
    <source>
        <dbReference type="PROSITE" id="PS50880"/>
    </source>
</evidence>
<dbReference type="Proteomes" id="UP000294593">
    <property type="component" value="Unassembled WGS sequence"/>
</dbReference>
<keyword evidence="4 12" id="KW-0548">Nucleotidyltransferase</keyword>
<dbReference type="FunFam" id="3.40.1360.10:FF:000002">
    <property type="entry name" value="DNA primase"/>
    <property type="match status" value="1"/>
</dbReference>
<dbReference type="Pfam" id="PF10410">
    <property type="entry name" value="DnaB_bind"/>
    <property type="match status" value="1"/>
</dbReference>
<evidence type="ECO:0000256" key="9">
    <source>
        <dbReference type="ARBA" id="ARBA00022842"/>
    </source>
</evidence>
<keyword evidence="3 12" id="KW-0808">Transferase</keyword>
<dbReference type="PROSITE" id="PS50880">
    <property type="entry name" value="TOPRIM"/>
    <property type="match status" value="1"/>
</dbReference>
<evidence type="ECO:0000256" key="1">
    <source>
        <dbReference type="ARBA" id="ARBA00022478"/>
    </source>
</evidence>
<dbReference type="GO" id="GO:0000428">
    <property type="term" value="C:DNA-directed RNA polymerase complex"/>
    <property type="evidence" value="ECO:0007669"/>
    <property type="project" value="UniProtKB-KW"/>
</dbReference>